<dbReference type="PANTHER" id="PTHR18896:SF76">
    <property type="entry name" value="PHOSPHOLIPASE"/>
    <property type="match status" value="1"/>
</dbReference>
<feature type="region of interest" description="Disordered" evidence="8">
    <location>
        <begin position="1691"/>
        <end position="1769"/>
    </location>
</feature>
<gene>
    <name evidence="10" type="ORF">NliqN6_3606</name>
</gene>
<reference evidence="10" key="1">
    <citation type="submission" date="2020-07" db="EMBL/GenBank/DDBJ databases">
        <title>Draft Genome Sequence of a Deep-Sea Yeast, Naganishia (Cryptococcus) liquefaciens strain N6.</title>
        <authorList>
            <person name="Han Y.W."/>
            <person name="Kajitani R."/>
            <person name="Morimoto H."/>
            <person name="Parhat M."/>
            <person name="Tsubouchi H."/>
            <person name="Bakenova O."/>
            <person name="Ogata M."/>
            <person name="Argunhan B."/>
            <person name="Aoki R."/>
            <person name="Kajiwara S."/>
            <person name="Itoh T."/>
            <person name="Iwasaki H."/>
        </authorList>
    </citation>
    <scope>NUCLEOTIDE SEQUENCE</scope>
    <source>
        <strain evidence="10">N6</strain>
    </source>
</reference>
<keyword evidence="3" id="KW-0677">Repeat</keyword>
<sequence length="1823" mass="203162">MPNTPWTTTKVKEMRHEEHGQPEDSPEDRKKKELAIKKIRHVMGVSRSPLKHEDERDTREDKEERATQEAIEKLTLDAEGRMDGHARSASQKVDPHTSSCSPMSLADMDVPPAQEPKEEYVSYPMNNGNRPDHRHERESRSARGGTGSLQEREIGSVHRDAPSPISISSRRSNDSNIERLPPRAPKENVNGDVPEGLAPSKEESPPGPRNDINLRPRVPDMHFHTAKESIDIDNHADQVPLHVAFDGEGELLPNGKPFRHAPDPENRLTSTRTQELKVLGLDGKKDGAEEADYSNDRLINADHLRRRESAELVSSKADARDGEDEENDAVPAMRGSARASGYRQIPRATHEAANEESLVSANGTPARPAKAGRLWSTFRGDNTGGNRDGDRHRSHRPNQGSEGPVTALHNGRAVEGHESVGQKKWEVIRQKLLPNRHMNGAIQHANPALIPMTSELLAGQLPVMILKTWIDRDESGHRAVPVLLGNLRFRVGDSAGMSDGQTEGTGREVFRIECEYGDGCVKWVIYRELRDFWVLHSHYKTGNLGNKLSHLRGGRKVEIPEFPRSCIPYISKLRRSKDKFESLDDTHDENKEVLREHQKMSREEISKVMRHALQRYLVDLIRAVMFRPESNRLCRFFELSALTVSLAPRGGFQSKAGFLRIKGSNASARRNQPGLTPTSWAASREPRWCIVRDGYIVFTDGPESMELYDVFIFDSDFAIERPKRILRKTLKTFTGKNSVRAIANIDKEEGKGGSGTAQADRQARIAAAAGSGAPIADESSSSSSSSESTSDGETGRTAQRRKGKGAAINEKEGTSASQHTFFIISAQRRVKLSAGNIRMLQQFIIAMERVAAQSVWCGKNRFDSFAPIRMNVAAQWLVDGRDYFWSLSRAINMAKETIYIHDWWISPELYLRRGTDNDDRYRLDNLLKRKAEEGVKIFVIIYNEVSDKTTPTDSQYTKKRLMGLHPNIMVQRSPSHLQSGILLWSHHEKLCVIDEAIAFMGGLDLCFGRWDTPQHILIDEDFKPGATGKDGPIWPGKDMSNERVVEYHTLNKPFEDMFDRAKVPRMPWHDVGLQIVGQPARDLCRHFVQRWNLLIRNKNHSRPMPFLLPPSDFTELELKSLGLAGTCEIQICRSCGPWSMGTVNKVEHSIQNAYLKAIQLSEHFVYIENQFFITSTVVDGVEIENRLGDALVDRIIRAHREGTSWRACIVIPLLPGYPAPLDTAEASSVRLILECQNRTICRGTQSIFSRLRKEGIDPDDYISFFSLRGWSKFKSGALTTEQVYIHGKTMVVDDRLVICGSANINERSQRGDRDSELAAVIRDTDMIESTMAGKPYMVGRFAHTLRMRLMREHVGVDVDALEEDQLISRKPVGKEDDIQKWDPDHEQSEGERTTAGVTRVKRQTPRAALMATVETGVSSVTKGLSENAITNMKKAANVVVKPASAVKVKAEAGSTGDKSERQDFGRDGQVAEGFASSIVPTLEEKTIYERRPSARHTNGKPLFDVLDEGEEFQDQIEEAAVPEDIRSDVESAPVNAQQDGGNNSAPKIDGPANKQSKYGAPANANEGDDSVPNRETKRSEASEQEQAAVSARKTLRKHLAAKVGMSPWTMPTPTPLIEAGAFTDPLRAELWKDQWVATAVHNTEIFRKVFRCVPDDLVTSWASYKAFTSHAEKFNKVPANVADSDHEPVKVVHGGSGPHGAGGGGSGGGIIGQKGTSALELNSAGSDVVNGRPRDVLPQEGERSRLGTDESSSGGDGRGKTRQREGSAPGCAWHDWELEEMEELLQEVRGHLVIYPTRFMEAEDLANNFLFNSDKILPLPIYD</sequence>
<evidence type="ECO:0000256" key="6">
    <source>
        <dbReference type="ARBA" id="ARBA00023098"/>
    </source>
</evidence>
<evidence type="ECO:0000259" key="9">
    <source>
        <dbReference type="PROSITE" id="PS50035"/>
    </source>
</evidence>
<keyword evidence="11" id="KW-1185">Reference proteome</keyword>
<dbReference type="Proteomes" id="UP000620104">
    <property type="component" value="Unassembled WGS sequence"/>
</dbReference>
<dbReference type="CDD" id="cd09141">
    <property type="entry name" value="PLDc_vPLD1_2_yPLD_like_2"/>
    <property type="match status" value="1"/>
</dbReference>
<name>A0A8H3YF44_9TREE</name>
<feature type="domain" description="PLD phosphodiesterase" evidence="9">
    <location>
        <begin position="982"/>
        <end position="1009"/>
    </location>
</feature>
<feature type="region of interest" description="Disordered" evidence="8">
    <location>
        <begin position="1369"/>
        <end position="1399"/>
    </location>
</feature>
<keyword evidence="5 7" id="KW-0442">Lipid degradation</keyword>
<dbReference type="PIRSF" id="PIRSF009376">
    <property type="entry name" value="Phospholipase_D_euk"/>
    <property type="match status" value="1"/>
</dbReference>
<feature type="compositionally biased region" description="Basic and acidic residues" evidence="8">
    <location>
        <begin position="171"/>
        <end position="186"/>
    </location>
</feature>
<comment type="caution">
    <text evidence="10">The sequence shown here is derived from an EMBL/GenBank/DDBJ whole genome shotgun (WGS) entry which is preliminary data.</text>
</comment>
<protein>
    <recommendedName>
        <fullName evidence="7">Phospholipase</fullName>
        <ecNumber evidence="7">3.1.4.4</ecNumber>
    </recommendedName>
</protein>
<comment type="similarity">
    <text evidence="2 7">Belongs to the phospholipase D family.</text>
</comment>
<dbReference type="SUPFAM" id="SSF56024">
    <property type="entry name" value="Phospholipase D/nuclease"/>
    <property type="match status" value="2"/>
</dbReference>
<feature type="region of interest" description="Disordered" evidence="8">
    <location>
        <begin position="309"/>
        <end position="343"/>
    </location>
</feature>
<feature type="compositionally biased region" description="Gly residues" evidence="8">
    <location>
        <begin position="1694"/>
        <end position="1712"/>
    </location>
</feature>
<feature type="compositionally biased region" description="Basic and acidic residues" evidence="8">
    <location>
        <begin position="130"/>
        <end position="141"/>
    </location>
</feature>
<dbReference type="InterPro" id="IPR025202">
    <property type="entry name" value="PLD-like_dom"/>
</dbReference>
<dbReference type="SMART" id="SM00155">
    <property type="entry name" value="PLDc"/>
    <property type="match status" value="2"/>
</dbReference>
<evidence type="ECO:0000313" key="10">
    <source>
        <dbReference type="EMBL" id="GHJ87204.1"/>
    </source>
</evidence>
<feature type="region of interest" description="Disordered" evidence="8">
    <location>
        <begin position="1"/>
        <end position="217"/>
    </location>
</feature>
<feature type="compositionally biased region" description="Basic and acidic residues" evidence="8">
    <location>
        <begin position="1457"/>
        <end position="1466"/>
    </location>
</feature>
<dbReference type="Gene3D" id="3.30.870.10">
    <property type="entry name" value="Endonuclease Chain A"/>
    <property type="match status" value="2"/>
</dbReference>
<feature type="compositionally biased region" description="Basic and acidic residues" evidence="8">
    <location>
        <begin position="50"/>
        <end position="86"/>
    </location>
</feature>
<dbReference type="EC" id="3.1.4.4" evidence="7"/>
<dbReference type="OrthoDB" id="14911at2759"/>
<keyword evidence="6" id="KW-0443">Lipid metabolism</keyword>
<proteinExistence type="inferred from homology"/>
<feature type="domain" description="PLD phosphodiesterase" evidence="9">
    <location>
        <begin position="1281"/>
        <end position="1308"/>
    </location>
</feature>
<evidence type="ECO:0000256" key="3">
    <source>
        <dbReference type="ARBA" id="ARBA00022737"/>
    </source>
</evidence>
<feature type="compositionally biased region" description="Basic and acidic residues" evidence="8">
    <location>
        <begin position="10"/>
        <end position="36"/>
    </location>
</feature>
<evidence type="ECO:0000256" key="5">
    <source>
        <dbReference type="ARBA" id="ARBA00022963"/>
    </source>
</evidence>
<evidence type="ECO:0000313" key="11">
    <source>
        <dbReference type="Proteomes" id="UP000620104"/>
    </source>
</evidence>
<feature type="compositionally biased region" description="Basic and acidic residues" evidence="8">
    <location>
        <begin position="150"/>
        <end position="161"/>
    </location>
</feature>
<feature type="compositionally biased region" description="Low complexity" evidence="8">
    <location>
        <begin position="766"/>
        <end position="792"/>
    </location>
</feature>
<dbReference type="InterPro" id="IPR015679">
    <property type="entry name" value="PLipase_D_fam"/>
</dbReference>
<feature type="region of interest" description="Disordered" evidence="8">
    <location>
        <begin position="375"/>
        <end position="407"/>
    </location>
</feature>
<dbReference type="CDD" id="cd09138">
    <property type="entry name" value="PLDc_vPLD1_2_yPLD_like_1"/>
    <property type="match status" value="1"/>
</dbReference>
<feature type="compositionally biased region" description="Basic and acidic residues" evidence="8">
    <location>
        <begin position="1571"/>
        <end position="1581"/>
    </location>
</feature>
<feature type="compositionally biased region" description="Polar residues" evidence="8">
    <location>
        <begin position="88"/>
        <end position="102"/>
    </location>
</feature>
<keyword evidence="4 7" id="KW-0378">Hydrolase</keyword>
<dbReference type="InterPro" id="IPR016555">
    <property type="entry name" value="PLipase_D_euk"/>
</dbReference>
<dbReference type="Pfam" id="PF00614">
    <property type="entry name" value="PLDc"/>
    <property type="match status" value="1"/>
</dbReference>
<evidence type="ECO:0000256" key="4">
    <source>
        <dbReference type="ARBA" id="ARBA00022801"/>
    </source>
</evidence>
<evidence type="ECO:0000256" key="2">
    <source>
        <dbReference type="ARBA" id="ARBA00008664"/>
    </source>
</evidence>
<organism evidence="10 11">
    <name type="scientific">Naganishia liquefaciens</name>
    <dbReference type="NCBI Taxonomy" id="104408"/>
    <lineage>
        <taxon>Eukaryota</taxon>
        <taxon>Fungi</taxon>
        <taxon>Dikarya</taxon>
        <taxon>Basidiomycota</taxon>
        <taxon>Agaricomycotina</taxon>
        <taxon>Tremellomycetes</taxon>
        <taxon>Filobasidiales</taxon>
        <taxon>Filobasidiaceae</taxon>
        <taxon>Naganishia</taxon>
    </lineage>
</organism>
<dbReference type="GO" id="GO:0009395">
    <property type="term" value="P:phospholipid catabolic process"/>
    <property type="evidence" value="ECO:0007669"/>
    <property type="project" value="TreeGrafter"/>
</dbReference>
<feature type="compositionally biased region" description="Polar residues" evidence="8">
    <location>
        <begin position="1714"/>
        <end position="1725"/>
    </location>
</feature>
<dbReference type="PROSITE" id="PS50035">
    <property type="entry name" value="PLD"/>
    <property type="match status" value="2"/>
</dbReference>
<comment type="catalytic activity">
    <reaction evidence="1 7">
        <text>a 1,2-diacyl-sn-glycero-3-phosphocholine + H2O = a 1,2-diacyl-sn-glycero-3-phosphate + choline + H(+)</text>
        <dbReference type="Rhea" id="RHEA:14445"/>
        <dbReference type="ChEBI" id="CHEBI:15354"/>
        <dbReference type="ChEBI" id="CHEBI:15377"/>
        <dbReference type="ChEBI" id="CHEBI:15378"/>
        <dbReference type="ChEBI" id="CHEBI:57643"/>
        <dbReference type="ChEBI" id="CHEBI:58608"/>
        <dbReference type="EC" id="3.1.4.4"/>
    </reaction>
</comment>
<accession>A0A8H3YF44</accession>
<dbReference type="FunFam" id="3.30.870.10:FF:000011">
    <property type="entry name" value="Phospholipase"/>
    <property type="match status" value="1"/>
</dbReference>
<dbReference type="InterPro" id="IPR001736">
    <property type="entry name" value="PLipase_D/transphosphatidylase"/>
</dbReference>
<feature type="region of interest" description="Disordered" evidence="8">
    <location>
        <begin position="1448"/>
        <end position="1469"/>
    </location>
</feature>
<feature type="region of interest" description="Disordered" evidence="8">
    <location>
        <begin position="1531"/>
        <end position="1593"/>
    </location>
</feature>
<feature type="region of interest" description="Disordered" evidence="8">
    <location>
        <begin position="766"/>
        <end position="813"/>
    </location>
</feature>
<dbReference type="EMBL" id="BLZA01000021">
    <property type="protein sequence ID" value="GHJ87204.1"/>
    <property type="molecule type" value="Genomic_DNA"/>
</dbReference>
<dbReference type="GO" id="GO:0004630">
    <property type="term" value="F:phospholipase D activity"/>
    <property type="evidence" value="ECO:0007669"/>
    <property type="project" value="UniProtKB-EC"/>
</dbReference>
<feature type="compositionally biased region" description="Polar residues" evidence="8">
    <location>
        <begin position="1534"/>
        <end position="1545"/>
    </location>
</feature>
<feature type="compositionally biased region" description="Basic and acidic residues" evidence="8">
    <location>
        <begin position="1372"/>
        <end position="1392"/>
    </location>
</feature>
<evidence type="ECO:0000256" key="7">
    <source>
        <dbReference type="PIRNR" id="PIRNR009376"/>
    </source>
</evidence>
<feature type="compositionally biased region" description="Basic and acidic residues" evidence="8">
    <location>
        <begin position="1732"/>
        <end position="1748"/>
    </location>
</feature>
<dbReference type="PANTHER" id="PTHR18896">
    <property type="entry name" value="PHOSPHOLIPASE D"/>
    <property type="match status" value="1"/>
</dbReference>
<dbReference type="Pfam" id="PF13091">
    <property type="entry name" value="PLDc_2"/>
    <property type="match status" value="1"/>
</dbReference>
<evidence type="ECO:0000256" key="8">
    <source>
        <dbReference type="SAM" id="MobiDB-lite"/>
    </source>
</evidence>
<evidence type="ECO:0000256" key="1">
    <source>
        <dbReference type="ARBA" id="ARBA00000798"/>
    </source>
</evidence>